<gene>
    <name evidence="1" type="ORF">RJ641_016277</name>
</gene>
<comment type="caution">
    <text evidence="1">The sequence shown here is derived from an EMBL/GenBank/DDBJ whole genome shotgun (WGS) entry which is preliminary data.</text>
</comment>
<organism evidence="1 2">
    <name type="scientific">Dillenia turbinata</name>
    <dbReference type="NCBI Taxonomy" id="194707"/>
    <lineage>
        <taxon>Eukaryota</taxon>
        <taxon>Viridiplantae</taxon>
        <taxon>Streptophyta</taxon>
        <taxon>Embryophyta</taxon>
        <taxon>Tracheophyta</taxon>
        <taxon>Spermatophyta</taxon>
        <taxon>Magnoliopsida</taxon>
        <taxon>eudicotyledons</taxon>
        <taxon>Gunneridae</taxon>
        <taxon>Pentapetalae</taxon>
        <taxon>Dilleniales</taxon>
        <taxon>Dilleniaceae</taxon>
        <taxon>Dillenia</taxon>
    </lineage>
</organism>
<accession>A0AAN8Z4H4</accession>
<dbReference type="EMBL" id="JBAMMX010000021">
    <property type="protein sequence ID" value="KAK6920373.1"/>
    <property type="molecule type" value="Genomic_DNA"/>
</dbReference>
<evidence type="ECO:0000313" key="2">
    <source>
        <dbReference type="Proteomes" id="UP001370490"/>
    </source>
</evidence>
<evidence type="ECO:0000313" key="1">
    <source>
        <dbReference type="EMBL" id="KAK6920373.1"/>
    </source>
</evidence>
<keyword evidence="2" id="KW-1185">Reference proteome</keyword>
<reference evidence="1 2" key="1">
    <citation type="submission" date="2023-12" db="EMBL/GenBank/DDBJ databases">
        <title>A high-quality genome assembly for Dillenia turbinata (Dilleniales).</title>
        <authorList>
            <person name="Chanderbali A."/>
        </authorList>
    </citation>
    <scope>NUCLEOTIDE SEQUENCE [LARGE SCALE GENOMIC DNA]</scope>
    <source>
        <strain evidence="1">LSX21</strain>
        <tissue evidence="1">Leaf</tissue>
    </source>
</reference>
<dbReference type="AlphaFoldDB" id="A0AAN8Z4H4"/>
<name>A0AAN8Z4H4_9MAGN</name>
<protein>
    <submittedName>
        <fullName evidence="1">Uncharacterized protein</fullName>
    </submittedName>
</protein>
<dbReference type="Proteomes" id="UP001370490">
    <property type="component" value="Unassembled WGS sequence"/>
</dbReference>
<sequence length="112" mass="13235">MNVSCPFSMQFNSWRLSKAKKWVLLETPWEEIICSLNVPLGDRKFSFHFLLRKIIILHRIKLIVSKPKYVISKSDTKSQIWYFAKHNFTLVSFWSPYLVEAINAKPNGPLYD</sequence>
<proteinExistence type="predicted"/>